<organism evidence="3 4">
    <name type="scientific">Euplotes crassus</name>
    <dbReference type="NCBI Taxonomy" id="5936"/>
    <lineage>
        <taxon>Eukaryota</taxon>
        <taxon>Sar</taxon>
        <taxon>Alveolata</taxon>
        <taxon>Ciliophora</taxon>
        <taxon>Intramacronucleata</taxon>
        <taxon>Spirotrichea</taxon>
        <taxon>Hypotrichia</taxon>
        <taxon>Euplotida</taxon>
        <taxon>Euplotidae</taxon>
        <taxon>Moneuplotes</taxon>
    </lineage>
</organism>
<reference evidence="3" key="1">
    <citation type="submission" date="2023-07" db="EMBL/GenBank/DDBJ databases">
        <authorList>
            <consortium name="AG Swart"/>
            <person name="Singh M."/>
            <person name="Singh A."/>
            <person name="Seah K."/>
            <person name="Emmerich C."/>
        </authorList>
    </citation>
    <scope>NUCLEOTIDE SEQUENCE</scope>
    <source>
        <strain evidence="3">DP1</strain>
    </source>
</reference>
<feature type="compositionally biased region" description="Polar residues" evidence="2">
    <location>
        <begin position="250"/>
        <end position="277"/>
    </location>
</feature>
<protein>
    <submittedName>
        <fullName evidence="3">Uncharacterized protein</fullName>
    </submittedName>
</protein>
<feature type="region of interest" description="Disordered" evidence="2">
    <location>
        <begin position="1"/>
        <end position="28"/>
    </location>
</feature>
<keyword evidence="1" id="KW-0175">Coiled coil</keyword>
<feature type="coiled-coil region" evidence="1">
    <location>
        <begin position="159"/>
        <end position="220"/>
    </location>
</feature>
<dbReference type="PANTHER" id="PTHR47026:SF2">
    <property type="entry name" value="FLAGELLAR ASSOCIATED PROTEIN"/>
    <property type="match status" value="1"/>
</dbReference>
<proteinExistence type="predicted"/>
<dbReference type="PANTHER" id="PTHR47026">
    <property type="entry name" value="PIGMENTOSA GTPASE REGULATOR-LIKE PROTEIN, PUTATIVE-RELATED"/>
    <property type="match status" value="1"/>
</dbReference>
<dbReference type="Proteomes" id="UP001295684">
    <property type="component" value="Unassembled WGS sequence"/>
</dbReference>
<keyword evidence="4" id="KW-1185">Reference proteome</keyword>
<dbReference type="AlphaFoldDB" id="A0AAD1XQ38"/>
<evidence type="ECO:0000313" key="4">
    <source>
        <dbReference type="Proteomes" id="UP001295684"/>
    </source>
</evidence>
<evidence type="ECO:0000313" key="3">
    <source>
        <dbReference type="EMBL" id="CAI2376890.1"/>
    </source>
</evidence>
<comment type="caution">
    <text evidence="3">The sequence shown here is derived from an EMBL/GenBank/DDBJ whole genome shotgun (WGS) entry which is preliminary data.</text>
</comment>
<feature type="region of interest" description="Disordered" evidence="2">
    <location>
        <begin position="233"/>
        <end position="292"/>
    </location>
</feature>
<feature type="compositionally biased region" description="Acidic residues" evidence="2">
    <location>
        <begin position="18"/>
        <end position="28"/>
    </location>
</feature>
<evidence type="ECO:0000256" key="1">
    <source>
        <dbReference type="SAM" id="Coils"/>
    </source>
</evidence>
<accession>A0AAD1XQ38</accession>
<sequence>MAATRDNYAEEDKYQQEMQEDAENQEPSLEEYIEILSAHQKKCEEEGKYVEAEMAMNRVKELKEQLKNRDSEDLQLQHESDLAELEETHIQEFNAFNQEWDKIMNQFQIHASEMIRGLEEKHDQQLQEERDKFEEKLGDRFKKSPELLSLISTQKNLARQKEYREAHKIQIEAQELEQKERERYYEDRQKRIEMHEAKIIQSQEREMESLRKKIIAGENEQKKERALKLERMFQQGQQRKDKNSLKRGQANFNPNLSQMSRASGRSQASSIGNVNRSAQKKRPSNTSSRKVI</sequence>
<evidence type="ECO:0000256" key="2">
    <source>
        <dbReference type="SAM" id="MobiDB-lite"/>
    </source>
</evidence>
<name>A0AAD1XQ38_EUPCR</name>
<gene>
    <name evidence="3" type="ORF">ECRASSUSDP1_LOCUS18267</name>
</gene>
<dbReference type="EMBL" id="CAMPGE010018477">
    <property type="protein sequence ID" value="CAI2376890.1"/>
    <property type="molecule type" value="Genomic_DNA"/>
</dbReference>